<dbReference type="KEGG" id="caby:Cabys_3647"/>
<dbReference type="RefSeq" id="WP_006928173.1">
    <property type="nucleotide sequence ID" value="NZ_CM001402.1"/>
</dbReference>
<dbReference type="EMBL" id="CP018099">
    <property type="protein sequence ID" value="APF20393.1"/>
    <property type="molecule type" value="Genomic_DNA"/>
</dbReference>
<reference evidence="3 4" key="1">
    <citation type="submission" date="2011-09" db="EMBL/GenBank/DDBJ databases">
        <title>The permanent draft genome of Caldithrix abyssi DSM 13497.</title>
        <authorList>
            <consortium name="US DOE Joint Genome Institute (JGI-PGF)"/>
            <person name="Lucas S."/>
            <person name="Han J."/>
            <person name="Lapidus A."/>
            <person name="Bruce D."/>
            <person name="Goodwin L."/>
            <person name="Pitluck S."/>
            <person name="Peters L."/>
            <person name="Kyrpides N."/>
            <person name="Mavromatis K."/>
            <person name="Ivanova N."/>
            <person name="Mikhailova N."/>
            <person name="Chertkov O."/>
            <person name="Detter J.C."/>
            <person name="Tapia R."/>
            <person name="Han C."/>
            <person name="Land M."/>
            <person name="Hauser L."/>
            <person name="Markowitz V."/>
            <person name="Cheng J.-F."/>
            <person name="Hugenholtz P."/>
            <person name="Woyke T."/>
            <person name="Wu D."/>
            <person name="Spring S."/>
            <person name="Brambilla E."/>
            <person name="Klenk H.-P."/>
            <person name="Eisen J.A."/>
        </authorList>
    </citation>
    <scope>NUCLEOTIDE SEQUENCE [LARGE SCALE GENOMIC DNA]</scope>
    <source>
        <strain evidence="3 4">DSM 13497</strain>
    </source>
</reference>
<sequence>MYVLTGKRSVGVGGKIYFYGQKIQDDEYKDLPKRVKAFFEKKSSKKDDDSGVKKTKDEVKNGRN</sequence>
<accession>H1XPV3</accession>
<dbReference type="Proteomes" id="UP000183868">
    <property type="component" value="Chromosome"/>
</dbReference>
<dbReference type="AlphaFoldDB" id="H1XPV3"/>
<evidence type="ECO:0000313" key="4">
    <source>
        <dbReference type="Proteomes" id="UP000004671"/>
    </source>
</evidence>
<dbReference type="Proteomes" id="UP000004671">
    <property type="component" value="Chromosome"/>
</dbReference>
<reference evidence="2 5" key="2">
    <citation type="submission" date="2016-11" db="EMBL/GenBank/DDBJ databases">
        <title>Genomic analysis of Caldithrix abyssi and proposal of a novel bacterial phylum Caldithrichaeota.</title>
        <authorList>
            <person name="Kublanov I."/>
            <person name="Sigalova O."/>
            <person name="Gavrilov S."/>
            <person name="Lebedinsky A."/>
            <person name="Ivanova N."/>
            <person name="Daum C."/>
            <person name="Reddy T."/>
            <person name="Klenk H.P."/>
            <person name="Goker M."/>
            <person name="Reva O."/>
            <person name="Miroshnichenko M."/>
            <person name="Kyprides N."/>
            <person name="Woyke T."/>
            <person name="Gelfand M."/>
        </authorList>
    </citation>
    <scope>NUCLEOTIDE SEQUENCE [LARGE SCALE GENOMIC DNA]</scope>
    <source>
        <strain evidence="2 5">LF13</strain>
    </source>
</reference>
<proteinExistence type="predicted"/>
<evidence type="ECO:0000313" key="2">
    <source>
        <dbReference type="EMBL" id="APF20393.1"/>
    </source>
</evidence>
<organism evidence="3 4">
    <name type="scientific">Caldithrix abyssi DSM 13497</name>
    <dbReference type="NCBI Taxonomy" id="880073"/>
    <lineage>
        <taxon>Bacteria</taxon>
        <taxon>Pseudomonadati</taxon>
        <taxon>Calditrichota</taxon>
        <taxon>Calditrichia</taxon>
        <taxon>Calditrichales</taxon>
        <taxon>Calditrichaceae</taxon>
        <taxon>Caldithrix</taxon>
    </lineage>
</organism>
<dbReference type="PaxDb" id="880073-Calab_1458"/>
<evidence type="ECO:0000313" key="5">
    <source>
        <dbReference type="Proteomes" id="UP000183868"/>
    </source>
</evidence>
<dbReference type="STRING" id="880073.Cabys_3647"/>
<keyword evidence="4" id="KW-1185">Reference proteome</keyword>
<dbReference type="InParanoid" id="H1XPV3"/>
<name>H1XPV3_CALAY</name>
<dbReference type="EMBL" id="CM001402">
    <property type="protein sequence ID" value="EHO41079.1"/>
    <property type="molecule type" value="Genomic_DNA"/>
</dbReference>
<protein>
    <submittedName>
        <fullName evidence="3">Uncharacterized protein</fullName>
    </submittedName>
</protein>
<dbReference type="HOGENOM" id="CLU_2859209_0_0_0"/>
<gene>
    <name evidence="2" type="ORF">Cabys_3647</name>
    <name evidence="3" type="ORF">Calab_1458</name>
</gene>
<evidence type="ECO:0000313" key="3">
    <source>
        <dbReference type="EMBL" id="EHO41079.1"/>
    </source>
</evidence>
<feature type="region of interest" description="Disordered" evidence="1">
    <location>
        <begin position="42"/>
        <end position="64"/>
    </location>
</feature>
<evidence type="ECO:0000256" key="1">
    <source>
        <dbReference type="SAM" id="MobiDB-lite"/>
    </source>
</evidence>